<dbReference type="AlphaFoldDB" id="A0AA39JTD4"/>
<dbReference type="Gene3D" id="3.80.10.10">
    <property type="entry name" value="Ribonuclease Inhibitor"/>
    <property type="match status" value="1"/>
</dbReference>
<dbReference type="EMBL" id="JAUEPS010000041">
    <property type="protein sequence ID" value="KAK0448463.1"/>
    <property type="molecule type" value="Genomic_DNA"/>
</dbReference>
<sequence>MDSDAVYLSEDEHSLRRTKHVAYGHSWPSLTHYDKLWARETRWGPYKEFKEISGPGGETSIVNDEHFRFARLKAFFRSLKGFYTGRSDLTGRFHALTVTVEPYQDEWVDYLDKKHEYTNYRMTDEELWKKFQEKWLLPVKVDYAFLVDMAESVRTKISDGTQPKFQMHLLYDLPDELLDVIYRHADLTGALFLSATCRRMRAISLPFIYTSRDLGLRQSLKTLILPQHVSAEAQKEHAIKVLLKASIRALEDAHFLLSRPDITSKFQSINVFNNWSSNTHLYHPDFPPSLFIPSISHAVCVVLHHTVNVTSLSMFGFPLQDHVFQAIAILPSLRTLKLTGCPVESTMGPQLVRVKNLAVHVLDEEGLSTWEILTLFPNAVNISFFDTSRSMMELSDSVTLNHLGHLTRLCLGNLAGETFPDIIHFLHHTTEYHLTHLKLTFTHPIDDVNFFVLLDELQPHPMENLVIDGLLEGNPAIIRHVSRCLPGLTALSLYRRESQRQQKTRVTCSWPLPPFEYAPCFSMFSKLRYFEWNCALNFGVTSWSILTFEGNDNCGPCGAPYKAWKSKDDDPDDDDSKHLLASVFAAYNPSLQTVTVGSGRISPMASWSISHEGGDTIIEAIPMAKLYSSAQEIWNPTEYKVGIETW</sequence>
<evidence type="ECO:0000313" key="2">
    <source>
        <dbReference type="EMBL" id="KAK0448463.1"/>
    </source>
</evidence>
<keyword evidence="3" id="KW-1185">Reference proteome</keyword>
<dbReference type="InterPro" id="IPR036047">
    <property type="entry name" value="F-box-like_dom_sf"/>
</dbReference>
<dbReference type="PROSITE" id="PS50181">
    <property type="entry name" value="FBOX"/>
    <property type="match status" value="1"/>
</dbReference>
<gene>
    <name evidence="2" type="ORF">EV420DRAFT_1566898</name>
</gene>
<reference evidence="2" key="1">
    <citation type="submission" date="2023-06" db="EMBL/GenBank/DDBJ databases">
        <authorList>
            <consortium name="Lawrence Berkeley National Laboratory"/>
            <person name="Ahrendt S."/>
            <person name="Sahu N."/>
            <person name="Indic B."/>
            <person name="Wong-Bajracharya J."/>
            <person name="Merenyi Z."/>
            <person name="Ke H.-M."/>
            <person name="Monk M."/>
            <person name="Kocsube S."/>
            <person name="Drula E."/>
            <person name="Lipzen A."/>
            <person name="Balint B."/>
            <person name="Henrissat B."/>
            <person name="Andreopoulos B."/>
            <person name="Martin F.M."/>
            <person name="Harder C.B."/>
            <person name="Rigling D."/>
            <person name="Ford K.L."/>
            <person name="Foster G.D."/>
            <person name="Pangilinan J."/>
            <person name="Papanicolaou A."/>
            <person name="Barry K."/>
            <person name="LaButti K."/>
            <person name="Viragh M."/>
            <person name="Koriabine M."/>
            <person name="Yan M."/>
            <person name="Riley R."/>
            <person name="Champramary S."/>
            <person name="Plett K.L."/>
            <person name="Tsai I.J."/>
            <person name="Slot J."/>
            <person name="Sipos G."/>
            <person name="Plett J."/>
            <person name="Nagy L.G."/>
            <person name="Grigoriev I.V."/>
        </authorList>
    </citation>
    <scope>NUCLEOTIDE SEQUENCE</scope>
    <source>
        <strain evidence="2">CCBAS 213</strain>
    </source>
</reference>
<evidence type="ECO:0000259" key="1">
    <source>
        <dbReference type="PROSITE" id="PS50181"/>
    </source>
</evidence>
<name>A0AA39JTD4_ARMTA</name>
<dbReference type="InterPro" id="IPR001810">
    <property type="entry name" value="F-box_dom"/>
</dbReference>
<dbReference type="GeneID" id="85357635"/>
<dbReference type="Proteomes" id="UP001175211">
    <property type="component" value="Unassembled WGS sequence"/>
</dbReference>
<dbReference type="InterPro" id="IPR032675">
    <property type="entry name" value="LRR_dom_sf"/>
</dbReference>
<dbReference type="SUPFAM" id="SSF52047">
    <property type="entry name" value="RNI-like"/>
    <property type="match status" value="1"/>
</dbReference>
<dbReference type="RefSeq" id="XP_060326568.1">
    <property type="nucleotide sequence ID" value="XM_060474087.1"/>
</dbReference>
<comment type="caution">
    <text evidence="2">The sequence shown here is derived from an EMBL/GenBank/DDBJ whole genome shotgun (WGS) entry which is preliminary data.</text>
</comment>
<evidence type="ECO:0000313" key="3">
    <source>
        <dbReference type="Proteomes" id="UP001175211"/>
    </source>
</evidence>
<dbReference type="SUPFAM" id="SSF81383">
    <property type="entry name" value="F-box domain"/>
    <property type="match status" value="1"/>
</dbReference>
<feature type="domain" description="F-box" evidence="1">
    <location>
        <begin position="167"/>
        <end position="203"/>
    </location>
</feature>
<accession>A0AA39JTD4</accession>
<proteinExistence type="predicted"/>
<protein>
    <recommendedName>
        <fullName evidence="1">F-box domain-containing protein</fullName>
    </recommendedName>
</protein>
<organism evidence="2 3">
    <name type="scientific">Armillaria tabescens</name>
    <name type="common">Ringless honey mushroom</name>
    <name type="synonym">Agaricus tabescens</name>
    <dbReference type="NCBI Taxonomy" id="1929756"/>
    <lineage>
        <taxon>Eukaryota</taxon>
        <taxon>Fungi</taxon>
        <taxon>Dikarya</taxon>
        <taxon>Basidiomycota</taxon>
        <taxon>Agaricomycotina</taxon>
        <taxon>Agaricomycetes</taxon>
        <taxon>Agaricomycetidae</taxon>
        <taxon>Agaricales</taxon>
        <taxon>Marasmiineae</taxon>
        <taxon>Physalacriaceae</taxon>
        <taxon>Desarmillaria</taxon>
    </lineage>
</organism>